<dbReference type="AlphaFoldDB" id="A0A2C9W1Z6"/>
<name>A0A2C9W1Z6_MANES</name>
<gene>
    <name evidence="1" type="ORF">MANES_04G044200</name>
</gene>
<accession>A0A2C9W1Z6</accession>
<reference evidence="1" key="1">
    <citation type="submission" date="2016-02" db="EMBL/GenBank/DDBJ databases">
        <title>WGS assembly of Manihot esculenta.</title>
        <authorList>
            <person name="Bredeson J.V."/>
            <person name="Prochnik S.E."/>
            <person name="Lyons J.B."/>
            <person name="Schmutz J."/>
            <person name="Grimwood J."/>
            <person name="Vrebalov J."/>
            <person name="Bart R.S."/>
            <person name="Amuge T."/>
            <person name="Ferguson M.E."/>
            <person name="Green R."/>
            <person name="Putnam N."/>
            <person name="Stites J."/>
            <person name="Rounsley S."/>
            <person name="Rokhsar D.S."/>
        </authorList>
    </citation>
    <scope>NUCLEOTIDE SEQUENCE [LARGE SCALE GENOMIC DNA]</scope>
    <source>
        <tissue evidence="1">Leaf</tissue>
    </source>
</reference>
<sequence length="82" mass="9557">MNRIVANRGIVQKWINELRPKAIKKYEENIKLNSQCTVYFNGEDGYEISEGEERHIIFLEKQVCTYKVWDLTGIPCPHAICA</sequence>
<proteinExistence type="predicted"/>
<evidence type="ECO:0008006" key="2">
    <source>
        <dbReference type="Google" id="ProtNLM"/>
    </source>
</evidence>
<evidence type="ECO:0000313" key="1">
    <source>
        <dbReference type="EMBL" id="OAY51936.1"/>
    </source>
</evidence>
<dbReference type="EMBL" id="CM004390">
    <property type="protein sequence ID" value="OAY51936.1"/>
    <property type="molecule type" value="Genomic_DNA"/>
</dbReference>
<organism evidence="1">
    <name type="scientific">Manihot esculenta</name>
    <name type="common">Cassava</name>
    <name type="synonym">Jatropha manihot</name>
    <dbReference type="NCBI Taxonomy" id="3983"/>
    <lineage>
        <taxon>Eukaryota</taxon>
        <taxon>Viridiplantae</taxon>
        <taxon>Streptophyta</taxon>
        <taxon>Embryophyta</taxon>
        <taxon>Tracheophyta</taxon>
        <taxon>Spermatophyta</taxon>
        <taxon>Magnoliopsida</taxon>
        <taxon>eudicotyledons</taxon>
        <taxon>Gunneridae</taxon>
        <taxon>Pentapetalae</taxon>
        <taxon>rosids</taxon>
        <taxon>fabids</taxon>
        <taxon>Malpighiales</taxon>
        <taxon>Euphorbiaceae</taxon>
        <taxon>Crotonoideae</taxon>
        <taxon>Manihoteae</taxon>
        <taxon>Manihot</taxon>
    </lineage>
</organism>
<dbReference type="PANTHER" id="PTHR31973">
    <property type="entry name" value="POLYPROTEIN, PUTATIVE-RELATED"/>
    <property type="match status" value="1"/>
</dbReference>
<dbReference type="PANTHER" id="PTHR31973:SF189">
    <property type="entry name" value="TRANSPOSASE, MUDR, PLANT, MULE TRANSPOSASE DOMAIN PROTEIN-RELATED"/>
    <property type="match status" value="1"/>
</dbReference>
<protein>
    <recommendedName>
        <fullName evidence="2">SWIM-type domain-containing protein</fullName>
    </recommendedName>
</protein>